<keyword evidence="2" id="KW-1185">Reference proteome</keyword>
<sequence length="59" mass="7006">MITEKIMKLREKLDELINSNADYDAIYHVSTELDKLILDYYKEQNEVVFKKLAQKEGKV</sequence>
<organism evidence="1 2">
    <name type="scientific">Caldicellulosiruptor changbaiensis</name>
    <dbReference type="NCBI Taxonomy" id="1222016"/>
    <lineage>
        <taxon>Bacteria</taxon>
        <taxon>Bacillati</taxon>
        <taxon>Bacillota</taxon>
        <taxon>Bacillota incertae sedis</taxon>
        <taxon>Caldicellulosiruptorales</taxon>
        <taxon>Caldicellulosiruptoraceae</taxon>
        <taxon>Caldicellulosiruptor</taxon>
    </lineage>
</organism>
<dbReference type="EMBL" id="CP034791">
    <property type="protein sequence ID" value="AZT91003.1"/>
    <property type="molecule type" value="Genomic_DNA"/>
</dbReference>
<dbReference type="AlphaFoldDB" id="A0A3T0D7G1"/>
<protein>
    <submittedName>
        <fullName evidence="1">Spo0E family sporulation regulatory protein-aspartic acid phosphatase</fullName>
    </submittedName>
</protein>
<dbReference type="SUPFAM" id="SSF140500">
    <property type="entry name" value="BAS1536-like"/>
    <property type="match status" value="1"/>
</dbReference>
<name>A0A3T0D7G1_9FIRM</name>
<dbReference type="GO" id="GO:0046983">
    <property type="term" value="F:protein dimerization activity"/>
    <property type="evidence" value="ECO:0007669"/>
    <property type="project" value="InterPro"/>
</dbReference>
<dbReference type="InterPro" id="IPR018540">
    <property type="entry name" value="Spo0E-like"/>
</dbReference>
<dbReference type="InterPro" id="IPR037208">
    <property type="entry name" value="Spo0E-like_sf"/>
</dbReference>
<dbReference type="RefSeq" id="WP_041722483.1">
    <property type="nucleotide sequence ID" value="NZ_CP034791.1"/>
</dbReference>
<accession>A0A3T0D7G1</accession>
<dbReference type="GO" id="GO:0043937">
    <property type="term" value="P:regulation of sporulation"/>
    <property type="evidence" value="ECO:0007669"/>
    <property type="project" value="InterPro"/>
</dbReference>
<dbReference type="KEGG" id="ccha:ELD05_10315"/>
<dbReference type="InterPro" id="IPR036638">
    <property type="entry name" value="HLH_DNA-bd_sf"/>
</dbReference>
<dbReference type="Proteomes" id="UP000282930">
    <property type="component" value="Chromosome"/>
</dbReference>
<reference evidence="1 2" key="1">
    <citation type="submission" date="2018-12" db="EMBL/GenBank/DDBJ databases">
        <title>Genome sequence from the cellulolytic species, Caldicellulosiruptor changbaiensis.</title>
        <authorList>
            <person name="Blumer-Schuette S.E."/>
            <person name="Mendoza C."/>
        </authorList>
    </citation>
    <scope>NUCLEOTIDE SEQUENCE [LARGE SCALE GENOMIC DNA]</scope>
    <source>
        <strain evidence="1 2">CBS-Z</strain>
    </source>
</reference>
<dbReference type="Pfam" id="PF09388">
    <property type="entry name" value="SpoOE-like"/>
    <property type="match status" value="1"/>
</dbReference>
<evidence type="ECO:0000313" key="2">
    <source>
        <dbReference type="Proteomes" id="UP000282930"/>
    </source>
</evidence>
<evidence type="ECO:0000313" key="1">
    <source>
        <dbReference type="EMBL" id="AZT91003.1"/>
    </source>
</evidence>
<dbReference type="Gene3D" id="4.10.280.10">
    <property type="entry name" value="Helix-loop-helix DNA-binding domain"/>
    <property type="match status" value="1"/>
</dbReference>
<gene>
    <name evidence="1" type="ORF">ELD05_10315</name>
</gene>
<proteinExistence type="predicted"/>